<proteinExistence type="predicted"/>
<dbReference type="EMBL" id="FPJE01000012">
    <property type="protein sequence ID" value="SFW57649.1"/>
    <property type="molecule type" value="Genomic_DNA"/>
</dbReference>
<gene>
    <name evidence="2" type="ORF">SAMN02927921_02467</name>
</gene>
<dbReference type="RefSeq" id="WP_072317676.1">
    <property type="nucleotide sequence ID" value="NZ_FPJE01000012.1"/>
</dbReference>
<evidence type="ECO:0000259" key="1">
    <source>
        <dbReference type="Pfam" id="PF12680"/>
    </source>
</evidence>
<organism evidence="2 3">
    <name type="scientific">Sinomicrobium oceani</name>
    <dbReference type="NCBI Taxonomy" id="1150368"/>
    <lineage>
        <taxon>Bacteria</taxon>
        <taxon>Pseudomonadati</taxon>
        <taxon>Bacteroidota</taxon>
        <taxon>Flavobacteriia</taxon>
        <taxon>Flavobacteriales</taxon>
        <taxon>Flavobacteriaceae</taxon>
        <taxon>Sinomicrobium</taxon>
    </lineage>
</organism>
<dbReference type="OrthoDB" id="333383at2"/>
<protein>
    <submittedName>
        <fullName evidence="2">SnoaL-like domain-containing protein</fullName>
    </submittedName>
</protein>
<dbReference type="Pfam" id="PF12680">
    <property type="entry name" value="SnoaL_2"/>
    <property type="match status" value="1"/>
</dbReference>
<evidence type="ECO:0000313" key="2">
    <source>
        <dbReference type="EMBL" id="SFW57649.1"/>
    </source>
</evidence>
<dbReference type="InterPro" id="IPR032710">
    <property type="entry name" value="NTF2-like_dom_sf"/>
</dbReference>
<dbReference type="STRING" id="1150368.SAMN02927921_02467"/>
<reference evidence="2 3" key="1">
    <citation type="submission" date="2016-11" db="EMBL/GenBank/DDBJ databases">
        <authorList>
            <person name="Jaros S."/>
            <person name="Januszkiewicz K."/>
            <person name="Wedrychowicz H."/>
        </authorList>
    </citation>
    <scope>NUCLEOTIDE SEQUENCE [LARGE SCALE GENOMIC DNA]</scope>
    <source>
        <strain evidence="2 3">CGMCC 1.12145</strain>
    </source>
</reference>
<evidence type="ECO:0000313" key="3">
    <source>
        <dbReference type="Proteomes" id="UP000182248"/>
    </source>
</evidence>
<accession>A0A1K1QD73</accession>
<keyword evidence="3" id="KW-1185">Reference proteome</keyword>
<dbReference type="InterPro" id="IPR037401">
    <property type="entry name" value="SnoaL-like"/>
</dbReference>
<dbReference type="AlphaFoldDB" id="A0A1K1QD73"/>
<name>A0A1K1QD73_9FLAO</name>
<dbReference type="SUPFAM" id="SSF54427">
    <property type="entry name" value="NTF2-like"/>
    <property type="match status" value="1"/>
</dbReference>
<feature type="domain" description="SnoaL-like" evidence="1">
    <location>
        <begin position="10"/>
        <end position="89"/>
    </location>
</feature>
<dbReference type="Gene3D" id="3.10.450.50">
    <property type="match status" value="1"/>
</dbReference>
<dbReference type="Proteomes" id="UP000182248">
    <property type="component" value="Unassembled WGS sequence"/>
</dbReference>
<sequence length="115" mass="13115">MIHENFTTVWLEAWNSHNLDAIMAHYADDVSFYSPVAAELSPEGKGHISGKEALREYFSMALQKYPGLCFTLHKALKGVDSVVLYYTSIRHLKSAECMIFDREGKVREVYAHYAP</sequence>